<reference evidence="2" key="1">
    <citation type="journal article" date="2022" name="Nat. Commun.">
        <title>Chromosome evolution and the genetic basis of agronomically important traits in greater yam.</title>
        <authorList>
            <person name="Bredeson J.V."/>
            <person name="Lyons J.B."/>
            <person name="Oniyinde I.O."/>
            <person name="Okereke N.R."/>
            <person name="Kolade O."/>
            <person name="Nnabue I."/>
            <person name="Nwadili C.O."/>
            <person name="Hribova E."/>
            <person name="Parker M."/>
            <person name="Nwogha J."/>
            <person name="Shu S."/>
            <person name="Carlson J."/>
            <person name="Kariba R."/>
            <person name="Muthemba S."/>
            <person name="Knop K."/>
            <person name="Barton G.J."/>
            <person name="Sherwood A.V."/>
            <person name="Lopez-Montes A."/>
            <person name="Asiedu R."/>
            <person name="Jamnadass R."/>
            <person name="Muchugi A."/>
            <person name="Goodstein D."/>
            <person name="Egesi C.N."/>
            <person name="Featherston J."/>
            <person name="Asfaw A."/>
            <person name="Simpson G.G."/>
            <person name="Dolezel J."/>
            <person name="Hendre P.S."/>
            <person name="Van Deynze A."/>
            <person name="Kumar P.L."/>
            <person name="Obidiegwu J.E."/>
            <person name="Bhattacharjee R."/>
            <person name="Rokhsar D.S."/>
        </authorList>
    </citation>
    <scope>NUCLEOTIDE SEQUENCE [LARGE SCALE GENOMIC DNA]</scope>
    <source>
        <strain evidence="2">cv. TDa95/00328</strain>
    </source>
</reference>
<organism evidence="1 2">
    <name type="scientific">Dioscorea alata</name>
    <name type="common">Purple yam</name>
    <dbReference type="NCBI Taxonomy" id="55571"/>
    <lineage>
        <taxon>Eukaryota</taxon>
        <taxon>Viridiplantae</taxon>
        <taxon>Streptophyta</taxon>
        <taxon>Embryophyta</taxon>
        <taxon>Tracheophyta</taxon>
        <taxon>Spermatophyta</taxon>
        <taxon>Magnoliopsida</taxon>
        <taxon>Liliopsida</taxon>
        <taxon>Dioscoreales</taxon>
        <taxon>Dioscoreaceae</taxon>
        <taxon>Dioscorea</taxon>
    </lineage>
</organism>
<comment type="caution">
    <text evidence="1">The sequence shown here is derived from an EMBL/GenBank/DDBJ whole genome shotgun (WGS) entry which is preliminary data.</text>
</comment>
<dbReference type="EMBL" id="CM037029">
    <property type="protein sequence ID" value="KAH7654893.1"/>
    <property type="molecule type" value="Genomic_DNA"/>
</dbReference>
<keyword evidence="1" id="KW-0328">Glycosyltransferase</keyword>
<evidence type="ECO:0000313" key="1">
    <source>
        <dbReference type="EMBL" id="KAH7654893.1"/>
    </source>
</evidence>
<dbReference type="Proteomes" id="UP000827976">
    <property type="component" value="Chromosome 19"/>
</dbReference>
<name>A0ACB7U3H9_DIOAL</name>
<keyword evidence="1" id="KW-0808">Transferase</keyword>
<accession>A0ACB7U3H9</accession>
<evidence type="ECO:0000313" key="2">
    <source>
        <dbReference type="Proteomes" id="UP000827976"/>
    </source>
</evidence>
<sequence length="78" mass="8923">MPVYSGIRGLILVIFGCASFLAFCYASILSKILPPSENWFLSAVRNDWYYCLLVPLTLPILVIAIYLHWLSMKLFKHA</sequence>
<proteinExistence type="predicted"/>
<keyword evidence="2" id="KW-1185">Reference proteome</keyword>
<gene>
    <name evidence="1" type="ORF">IHE45_19G170600</name>
</gene>
<protein>
    <submittedName>
        <fullName evidence="1">Phosphatidylinositol N-acetylglucosaminyltransferase subunit Y protein</fullName>
    </submittedName>
</protein>